<keyword evidence="4 7" id="KW-0812">Transmembrane</keyword>
<dbReference type="AlphaFoldDB" id="A0A7C7D6D4"/>
<evidence type="ECO:0000313" key="8">
    <source>
        <dbReference type="EMBL" id="HHY27376.1"/>
    </source>
</evidence>
<evidence type="ECO:0000256" key="4">
    <source>
        <dbReference type="ARBA" id="ARBA00022692"/>
    </source>
</evidence>
<feature type="transmembrane region" description="Helical" evidence="7">
    <location>
        <begin position="123"/>
        <end position="143"/>
    </location>
</feature>
<feature type="transmembrane region" description="Helical" evidence="7">
    <location>
        <begin position="91"/>
        <end position="111"/>
    </location>
</feature>
<dbReference type="PANTHER" id="PTHR34856:SF2">
    <property type="entry name" value="PROTEIN NRFD"/>
    <property type="match status" value="1"/>
</dbReference>
<reference evidence="8 9" key="1">
    <citation type="journal article" date="2020" name="Biotechnol. Biofuels">
        <title>New insights from the biogas microbiome by comprehensive genome-resolved metagenomics of nearly 1600 species originating from multiple anaerobic digesters.</title>
        <authorList>
            <person name="Campanaro S."/>
            <person name="Treu L."/>
            <person name="Rodriguez-R L.M."/>
            <person name="Kovalovszki A."/>
            <person name="Ziels R.M."/>
            <person name="Maus I."/>
            <person name="Zhu X."/>
            <person name="Kougias P.G."/>
            <person name="Basile A."/>
            <person name="Luo G."/>
            <person name="Schluter A."/>
            <person name="Konstantinidis K.T."/>
            <person name="Angelidaki I."/>
        </authorList>
    </citation>
    <scope>NUCLEOTIDE SEQUENCE [LARGE SCALE GENOMIC DNA]</scope>
    <source>
        <strain evidence="8">AS05jafATM_4</strain>
    </source>
</reference>
<feature type="transmembrane region" description="Helical" evidence="7">
    <location>
        <begin position="238"/>
        <end position="257"/>
    </location>
</feature>
<dbReference type="EMBL" id="DUTF01000253">
    <property type="protein sequence ID" value="HHY27376.1"/>
    <property type="molecule type" value="Genomic_DNA"/>
</dbReference>
<keyword evidence="6 7" id="KW-0472">Membrane</keyword>
<feature type="transmembrane region" description="Helical" evidence="7">
    <location>
        <begin position="155"/>
        <end position="177"/>
    </location>
</feature>
<evidence type="ECO:0000256" key="3">
    <source>
        <dbReference type="ARBA" id="ARBA00022475"/>
    </source>
</evidence>
<dbReference type="Proteomes" id="UP000553059">
    <property type="component" value="Unassembled WGS sequence"/>
</dbReference>
<name>A0A7C7D6D4_9FIRM</name>
<evidence type="ECO:0000256" key="1">
    <source>
        <dbReference type="ARBA" id="ARBA00004651"/>
    </source>
</evidence>
<comment type="similarity">
    <text evidence="2">Belongs to the NrfD family.</text>
</comment>
<proteinExistence type="inferred from homology"/>
<dbReference type="PANTHER" id="PTHR34856">
    <property type="entry name" value="PROTEIN NRFD"/>
    <property type="match status" value="1"/>
</dbReference>
<feature type="transmembrane region" description="Helical" evidence="7">
    <location>
        <begin position="307"/>
        <end position="327"/>
    </location>
</feature>
<feature type="transmembrane region" description="Helical" evidence="7">
    <location>
        <begin position="198"/>
        <end position="218"/>
    </location>
</feature>
<protein>
    <submittedName>
        <fullName evidence="8">Polysulfide reductase NrfD</fullName>
    </submittedName>
</protein>
<evidence type="ECO:0000313" key="9">
    <source>
        <dbReference type="Proteomes" id="UP000553059"/>
    </source>
</evidence>
<dbReference type="Gene3D" id="1.20.1630.10">
    <property type="entry name" value="Formate dehydrogenase/DMSO reductase domain"/>
    <property type="match status" value="1"/>
</dbReference>
<feature type="transmembrane region" description="Helical" evidence="7">
    <location>
        <begin position="53"/>
        <end position="71"/>
    </location>
</feature>
<keyword evidence="3" id="KW-1003">Cell membrane</keyword>
<dbReference type="InterPro" id="IPR052049">
    <property type="entry name" value="Electron_transfer_protein"/>
</dbReference>
<feature type="transmembrane region" description="Helical" evidence="7">
    <location>
        <begin position="269"/>
        <end position="287"/>
    </location>
</feature>
<comment type="subcellular location">
    <subcellularLocation>
        <location evidence="1">Cell membrane</location>
        <topology evidence="1">Multi-pass membrane protein</topology>
    </subcellularLocation>
</comment>
<gene>
    <name evidence="8" type="primary">nrfD</name>
    <name evidence="8" type="ORF">GX523_11665</name>
</gene>
<evidence type="ECO:0000256" key="5">
    <source>
        <dbReference type="ARBA" id="ARBA00022989"/>
    </source>
</evidence>
<dbReference type="GO" id="GO:0005886">
    <property type="term" value="C:plasma membrane"/>
    <property type="evidence" value="ECO:0007669"/>
    <property type="project" value="UniProtKB-SubCell"/>
</dbReference>
<evidence type="ECO:0000256" key="7">
    <source>
        <dbReference type="SAM" id="Phobius"/>
    </source>
</evidence>
<organism evidence="8 9">
    <name type="scientific">Desulfitobacterium dehalogenans</name>
    <dbReference type="NCBI Taxonomy" id="36854"/>
    <lineage>
        <taxon>Bacteria</taxon>
        <taxon>Bacillati</taxon>
        <taxon>Bacillota</taxon>
        <taxon>Clostridia</taxon>
        <taxon>Eubacteriales</taxon>
        <taxon>Desulfitobacteriaceae</taxon>
        <taxon>Desulfitobacterium</taxon>
    </lineage>
</organism>
<comment type="caution">
    <text evidence="8">The sequence shown here is derived from an EMBL/GenBank/DDBJ whole genome shotgun (WGS) entry which is preliminary data.</text>
</comment>
<dbReference type="InterPro" id="IPR005614">
    <property type="entry name" value="NrfD-like"/>
</dbReference>
<dbReference type="Pfam" id="PF03916">
    <property type="entry name" value="NrfD"/>
    <property type="match status" value="1"/>
</dbReference>
<keyword evidence="5 7" id="KW-1133">Transmembrane helix</keyword>
<feature type="transmembrane region" description="Helical" evidence="7">
    <location>
        <begin position="15"/>
        <end position="41"/>
    </location>
</feature>
<accession>A0A7C7D6D4</accession>
<sequence>MPTIHLFQTAHEMPWGILIAMYLFYTGISAGAVLITSLGPVFGVKDLKKTAQVGAVVGLSLLVIAPIHLIFDLEQPQRFINLIFNFHATSPMSYGVFILLLYGVALVLYLWNLTQNNEKSIKTFGTASFVLAIGLEVYTGLLLGNVQAHALWNTALMPVIFLFSGLASGTAMVLLVLGIYEKMTGDKLSVEKQFLAKFFKWFILADLALMAIMVIVLLNGNDAQYATGYYLLHEESSMFIWIENVIGLLLPFALLSITSLAKKGSIINLSALLVVISTLIMRLNIVIGGQKLPLTGNTLLEYSLKSSHLVLAIVLAVLGVALIGILLKVVSTKISKQVVSTTGKGVVS</sequence>
<evidence type="ECO:0000256" key="6">
    <source>
        <dbReference type="ARBA" id="ARBA00023136"/>
    </source>
</evidence>
<evidence type="ECO:0000256" key="2">
    <source>
        <dbReference type="ARBA" id="ARBA00008929"/>
    </source>
</evidence>